<dbReference type="GO" id="GO:0015031">
    <property type="term" value="P:protein transport"/>
    <property type="evidence" value="ECO:0007669"/>
    <property type="project" value="UniProtKB-KW"/>
</dbReference>
<evidence type="ECO:0000256" key="7">
    <source>
        <dbReference type="ARBA" id="ARBA00023136"/>
    </source>
</evidence>
<keyword evidence="4 10" id="KW-0812">Transmembrane</keyword>
<evidence type="ECO:0000256" key="4">
    <source>
        <dbReference type="ARBA" id="ARBA00022692"/>
    </source>
</evidence>
<evidence type="ECO:0000256" key="1">
    <source>
        <dbReference type="ARBA" id="ARBA00004651"/>
    </source>
</evidence>
<keyword evidence="2" id="KW-0813">Transport</keyword>
<dbReference type="InterPro" id="IPR028055">
    <property type="entry name" value="YidC/Oxa/ALB_C"/>
</dbReference>
<dbReference type="InterPro" id="IPR047196">
    <property type="entry name" value="YidC_ALB_C"/>
</dbReference>
<organism evidence="12 13">
    <name type="scientific">candidate division MSBL1 archaeon SCGC-AAA382N08</name>
    <dbReference type="NCBI Taxonomy" id="1698285"/>
    <lineage>
        <taxon>Archaea</taxon>
        <taxon>Methanobacteriati</taxon>
        <taxon>Methanobacteriota</taxon>
        <taxon>candidate division MSBL1</taxon>
    </lineage>
</organism>
<dbReference type="Proteomes" id="UP000070175">
    <property type="component" value="Unassembled WGS sequence"/>
</dbReference>
<comment type="subcellular location">
    <subcellularLocation>
        <location evidence="1">Cell membrane</location>
        <topology evidence="1">Multi-pass membrane protein</topology>
    </subcellularLocation>
</comment>
<dbReference type="Pfam" id="PF02096">
    <property type="entry name" value="60KD_IMP"/>
    <property type="match status" value="1"/>
</dbReference>
<dbReference type="InterPro" id="IPR001708">
    <property type="entry name" value="YidC/ALB3/OXA1/COX18"/>
</dbReference>
<dbReference type="CDD" id="cd20070">
    <property type="entry name" value="5TM_YidC_Alb3"/>
    <property type="match status" value="1"/>
</dbReference>
<evidence type="ECO:0000313" key="13">
    <source>
        <dbReference type="Proteomes" id="UP000070175"/>
    </source>
</evidence>
<keyword evidence="5" id="KW-0653">Protein transport</keyword>
<gene>
    <name evidence="12" type="ORF">AKJ56_00735</name>
</gene>
<evidence type="ECO:0000259" key="11">
    <source>
        <dbReference type="Pfam" id="PF02096"/>
    </source>
</evidence>
<keyword evidence="7 10" id="KW-0472">Membrane</keyword>
<dbReference type="EMBL" id="LHYJ01000007">
    <property type="protein sequence ID" value="KXB08622.1"/>
    <property type="molecule type" value="Genomic_DNA"/>
</dbReference>
<evidence type="ECO:0000256" key="8">
    <source>
        <dbReference type="ARBA" id="ARBA00023186"/>
    </source>
</evidence>
<feature type="transmembrane region" description="Helical" evidence="10">
    <location>
        <begin position="98"/>
        <end position="116"/>
    </location>
</feature>
<dbReference type="PANTHER" id="PTHR12428">
    <property type="entry name" value="OXA1"/>
    <property type="match status" value="1"/>
</dbReference>
<sequence length="257" mass="29143">MVHLFNNYIFEPILSLLVWIYQNLSLGELGLAIIILTILIRVVLLPFFYKSSKDQALIRKLQPRVDEIKKKHKDNREQQGKELMALYKEHKLNPFSGFLLLLIQLPIFIALFKIFRDPELITQTFENISFLGIIDLTETSMPLVVAAAALQYLQAKTSMKVNKKNSTSSNKNNSLAKMGNSMVYIAPVLSFVVLTQLPSALALYWITSALFSTGQQLVINKKIAEVDISPKKEGEKEKAEKNQADEKADKQESKKNS</sequence>
<feature type="transmembrane region" description="Helical" evidence="10">
    <location>
        <begin position="128"/>
        <end position="153"/>
    </location>
</feature>
<keyword evidence="6 10" id="KW-1133">Transmembrane helix</keyword>
<dbReference type="NCBIfam" id="TIGR03592">
    <property type="entry name" value="yidC_oxa1_cterm"/>
    <property type="match status" value="1"/>
</dbReference>
<accession>A0A133VQA9</accession>
<evidence type="ECO:0000313" key="12">
    <source>
        <dbReference type="EMBL" id="KXB08622.1"/>
    </source>
</evidence>
<dbReference type="GO" id="GO:0005886">
    <property type="term" value="C:plasma membrane"/>
    <property type="evidence" value="ECO:0007669"/>
    <property type="project" value="UniProtKB-SubCell"/>
</dbReference>
<evidence type="ECO:0000256" key="9">
    <source>
        <dbReference type="SAM" id="MobiDB-lite"/>
    </source>
</evidence>
<reference evidence="12 13" key="1">
    <citation type="journal article" date="2016" name="Sci. Rep.">
        <title>Metabolic traits of an uncultured archaeal lineage -MSBL1- from brine pools of the Red Sea.</title>
        <authorList>
            <person name="Mwirichia R."/>
            <person name="Alam I."/>
            <person name="Rashid M."/>
            <person name="Vinu M."/>
            <person name="Ba-Alawi W."/>
            <person name="Anthony Kamau A."/>
            <person name="Kamanda Ngugi D."/>
            <person name="Goker M."/>
            <person name="Klenk H.P."/>
            <person name="Bajic V."/>
            <person name="Stingl U."/>
        </authorList>
    </citation>
    <scope>NUCLEOTIDE SEQUENCE [LARGE SCALE GENOMIC DNA]</scope>
    <source>
        <strain evidence="12">SCGC-AAA382N08</strain>
    </source>
</reference>
<name>A0A133VQA9_9EURY</name>
<keyword evidence="8" id="KW-0143">Chaperone</keyword>
<dbReference type="AlphaFoldDB" id="A0A133VQA9"/>
<feature type="transmembrane region" description="Helical" evidence="10">
    <location>
        <begin position="29"/>
        <end position="49"/>
    </location>
</feature>
<evidence type="ECO:0000256" key="10">
    <source>
        <dbReference type="SAM" id="Phobius"/>
    </source>
</evidence>
<comment type="caution">
    <text evidence="12">The sequence shown here is derived from an EMBL/GenBank/DDBJ whole genome shotgun (WGS) entry which is preliminary data.</text>
</comment>
<feature type="domain" description="Membrane insertase YidC/Oxa/ALB C-terminal" evidence="11">
    <location>
        <begin position="30"/>
        <end position="221"/>
    </location>
</feature>
<protein>
    <recommendedName>
        <fullName evidence="11">Membrane insertase YidC/Oxa/ALB C-terminal domain-containing protein</fullName>
    </recommendedName>
</protein>
<evidence type="ECO:0000256" key="6">
    <source>
        <dbReference type="ARBA" id="ARBA00022989"/>
    </source>
</evidence>
<dbReference type="PANTHER" id="PTHR12428:SF65">
    <property type="entry name" value="CYTOCHROME C OXIDASE ASSEMBLY PROTEIN COX18, MITOCHONDRIAL"/>
    <property type="match status" value="1"/>
</dbReference>
<feature type="transmembrane region" description="Helical" evidence="10">
    <location>
        <begin position="183"/>
        <end position="206"/>
    </location>
</feature>
<proteinExistence type="predicted"/>
<dbReference type="GO" id="GO:0032977">
    <property type="term" value="F:membrane insertase activity"/>
    <property type="evidence" value="ECO:0007669"/>
    <property type="project" value="InterPro"/>
</dbReference>
<keyword evidence="3" id="KW-1003">Cell membrane</keyword>
<dbReference type="GO" id="GO:0051205">
    <property type="term" value="P:protein insertion into membrane"/>
    <property type="evidence" value="ECO:0007669"/>
    <property type="project" value="TreeGrafter"/>
</dbReference>
<evidence type="ECO:0000256" key="2">
    <source>
        <dbReference type="ARBA" id="ARBA00022448"/>
    </source>
</evidence>
<evidence type="ECO:0000256" key="5">
    <source>
        <dbReference type="ARBA" id="ARBA00022927"/>
    </source>
</evidence>
<evidence type="ECO:0000256" key="3">
    <source>
        <dbReference type="ARBA" id="ARBA00022475"/>
    </source>
</evidence>
<keyword evidence="13" id="KW-1185">Reference proteome</keyword>
<feature type="region of interest" description="Disordered" evidence="9">
    <location>
        <begin position="229"/>
        <end position="257"/>
    </location>
</feature>